<keyword evidence="1" id="KW-0511">Multifunctional enzyme</keyword>
<reference evidence="5" key="1">
    <citation type="submission" date="2019-08" db="EMBL/GenBank/DDBJ databases">
        <authorList>
            <person name="Liu F."/>
        </authorList>
    </citation>
    <scope>NUCLEOTIDE SEQUENCE [LARGE SCALE GENOMIC DNA]</scope>
    <source>
        <strain evidence="5">PA1801</strain>
        <tissue evidence="5">Leaf</tissue>
    </source>
</reference>
<evidence type="ECO:0000259" key="4">
    <source>
        <dbReference type="Pfam" id="PF17921"/>
    </source>
</evidence>
<protein>
    <submittedName>
        <fullName evidence="5">DNA/RNA polymerases superfamily protein</fullName>
    </submittedName>
</protein>
<dbReference type="InterPro" id="IPR043502">
    <property type="entry name" value="DNA/RNA_pol_sf"/>
</dbReference>
<feature type="domain" description="Integrase zinc-binding" evidence="4">
    <location>
        <begin position="259"/>
        <end position="300"/>
    </location>
</feature>
<evidence type="ECO:0000313" key="6">
    <source>
        <dbReference type="Proteomes" id="UP000325315"/>
    </source>
</evidence>
<dbReference type="InterPro" id="IPR041577">
    <property type="entry name" value="RT_RNaseH_2"/>
</dbReference>
<gene>
    <name evidence="5" type="ORF">EPI10_000939</name>
</gene>
<dbReference type="SUPFAM" id="SSF56672">
    <property type="entry name" value="DNA/RNA polymerases"/>
    <property type="match status" value="1"/>
</dbReference>
<dbReference type="InterPro" id="IPR050951">
    <property type="entry name" value="Retrovirus_Pol_polyprotein"/>
</dbReference>
<evidence type="ECO:0000256" key="2">
    <source>
        <dbReference type="SAM" id="Phobius"/>
    </source>
</evidence>
<feature type="domain" description="Reverse transcriptase/retrotransposon-derived protein RNase H-like" evidence="3">
    <location>
        <begin position="54"/>
        <end position="140"/>
    </location>
</feature>
<dbReference type="GO" id="GO:0003824">
    <property type="term" value="F:catalytic activity"/>
    <property type="evidence" value="ECO:0007669"/>
    <property type="project" value="UniProtKB-KW"/>
</dbReference>
<dbReference type="Gene3D" id="1.10.340.70">
    <property type="match status" value="1"/>
</dbReference>
<keyword evidence="2" id="KW-0472">Membrane</keyword>
<dbReference type="PANTHER" id="PTHR37984:SF5">
    <property type="entry name" value="PROTEIN NYNRIN-LIKE"/>
    <property type="match status" value="1"/>
</dbReference>
<dbReference type="OrthoDB" id="111931at2759"/>
<dbReference type="InterPro" id="IPR041588">
    <property type="entry name" value="Integrase_H2C2"/>
</dbReference>
<dbReference type="Gene3D" id="3.30.70.270">
    <property type="match status" value="1"/>
</dbReference>
<name>A0A5B6V9I9_9ROSI</name>
<proteinExistence type="predicted"/>
<dbReference type="FunFam" id="3.30.70.270:FF:000020">
    <property type="entry name" value="Transposon Tf2-6 polyprotein-like Protein"/>
    <property type="match status" value="1"/>
</dbReference>
<dbReference type="Proteomes" id="UP000325315">
    <property type="component" value="Unassembled WGS sequence"/>
</dbReference>
<sequence length="370" mass="43329">MDPGKISTILDWKPPKNITKIISFLGLVEYYRRFVKRVLDEFFTFNEKNVKFEWTERCQQSFGQLKAMLTKAPVLIQPVSNKEFVIYSDVSLNGLGKVGAYASRQLKRHKKNFSTHYLELAAIIFALMIWLYYLYGGKCHIFTDKNFYKFLELLKDYDLVIDYYIGKANIIADALRKKSLFALRDLNPWLTLIEDGSILAKLKAKLMFLQQICEDQKNDSELISKQKQIEKTSNSEFYLISDGSLCFRNRISVPRNFKVKLKILQEAHNNSYSIHPSSNKMYSDLKQMYWWPSMKCEISKLYLNFYGASSDPEIIRDFIALSIIYFGMSKKGDKLALEMAYFCPHGQRHWRVSQPCMTHGHAIRSYVPWC</sequence>
<dbReference type="Pfam" id="PF17919">
    <property type="entry name" value="RT_RNaseH_2"/>
    <property type="match status" value="1"/>
</dbReference>
<keyword evidence="2" id="KW-0812">Transmembrane</keyword>
<dbReference type="AlphaFoldDB" id="A0A5B6V9I9"/>
<evidence type="ECO:0000256" key="1">
    <source>
        <dbReference type="ARBA" id="ARBA00023268"/>
    </source>
</evidence>
<feature type="transmembrane region" description="Helical" evidence="2">
    <location>
        <begin position="117"/>
        <end position="135"/>
    </location>
</feature>
<dbReference type="EMBL" id="SMMG02000007">
    <property type="protein sequence ID" value="KAA3465799.1"/>
    <property type="molecule type" value="Genomic_DNA"/>
</dbReference>
<keyword evidence="2" id="KW-1133">Transmembrane helix</keyword>
<dbReference type="InterPro" id="IPR043128">
    <property type="entry name" value="Rev_trsase/Diguanyl_cyclase"/>
</dbReference>
<dbReference type="PANTHER" id="PTHR37984">
    <property type="entry name" value="PROTEIN CBG26694"/>
    <property type="match status" value="1"/>
</dbReference>
<dbReference type="Pfam" id="PF17921">
    <property type="entry name" value="Integrase_H2C2"/>
    <property type="match status" value="1"/>
</dbReference>
<evidence type="ECO:0000313" key="5">
    <source>
        <dbReference type="EMBL" id="KAA3465799.1"/>
    </source>
</evidence>
<organism evidence="5 6">
    <name type="scientific">Gossypium australe</name>
    <dbReference type="NCBI Taxonomy" id="47621"/>
    <lineage>
        <taxon>Eukaryota</taxon>
        <taxon>Viridiplantae</taxon>
        <taxon>Streptophyta</taxon>
        <taxon>Embryophyta</taxon>
        <taxon>Tracheophyta</taxon>
        <taxon>Spermatophyta</taxon>
        <taxon>Magnoliopsida</taxon>
        <taxon>eudicotyledons</taxon>
        <taxon>Gunneridae</taxon>
        <taxon>Pentapetalae</taxon>
        <taxon>rosids</taxon>
        <taxon>malvids</taxon>
        <taxon>Malvales</taxon>
        <taxon>Malvaceae</taxon>
        <taxon>Malvoideae</taxon>
        <taxon>Gossypium</taxon>
    </lineage>
</organism>
<accession>A0A5B6V9I9</accession>
<evidence type="ECO:0000259" key="3">
    <source>
        <dbReference type="Pfam" id="PF17919"/>
    </source>
</evidence>
<comment type="caution">
    <text evidence="5">The sequence shown here is derived from an EMBL/GenBank/DDBJ whole genome shotgun (WGS) entry which is preliminary data.</text>
</comment>
<keyword evidence="6" id="KW-1185">Reference proteome</keyword>